<dbReference type="Pfam" id="PF05593">
    <property type="entry name" value="RHS_repeat"/>
    <property type="match status" value="1"/>
</dbReference>
<dbReference type="GO" id="GO:0005576">
    <property type="term" value="C:extracellular region"/>
    <property type="evidence" value="ECO:0007669"/>
    <property type="project" value="UniProtKB-SubCell"/>
</dbReference>
<evidence type="ECO:0000256" key="5">
    <source>
        <dbReference type="SAM" id="SignalP"/>
    </source>
</evidence>
<dbReference type="PANTHER" id="PTHR32305:SF15">
    <property type="entry name" value="PROTEIN RHSA-RELATED"/>
    <property type="match status" value="1"/>
</dbReference>
<protein>
    <submittedName>
        <fullName evidence="7">RHS repeat-associated core domain-containing protein</fullName>
    </submittedName>
</protein>
<dbReference type="PANTHER" id="PTHR32305">
    <property type="match status" value="1"/>
</dbReference>
<feature type="domain" description="Carbohydrate-binding module family 96" evidence="6">
    <location>
        <begin position="300"/>
        <end position="443"/>
    </location>
</feature>
<dbReference type="InterPro" id="IPR050708">
    <property type="entry name" value="T6SS_VgrG/RHS"/>
</dbReference>
<dbReference type="NCBIfam" id="TIGR03696">
    <property type="entry name" value="Rhs_assc_core"/>
    <property type="match status" value="1"/>
</dbReference>
<dbReference type="InterPro" id="IPR022385">
    <property type="entry name" value="Rhs_assc_core"/>
</dbReference>
<evidence type="ECO:0000256" key="1">
    <source>
        <dbReference type="ARBA" id="ARBA00004613"/>
    </source>
</evidence>
<gene>
    <name evidence="7" type="ORF">SAMN05192558_10774</name>
</gene>
<dbReference type="STRING" id="504798.SAMN05421871_10473"/>
<dbReference type="NCBIfam" id="NF033679">
    <property type="entry name" value="DNRLRE_dom"/>
    <property type="match status" value="1"/>
</dbReference>
<dbReference type="Proteomes" id="UP000199651">
    <property type="component" value="Unassembled WGS sequence"/>
</dbReference>
<evidence type="ECO:0000256" key="3">
    <source>
        <dbReference type="ARBA" id="ARBA00022729"/>
    </source>
</evidence>
<keyword evidence="8" id="KW-1185">Reference proteome</keyword>
<proteinExistence type="predicted"/>
<feature type="region of interest" description="Disordered" evidence="4">
    <location>
        <begin position="34"/>
        <end position="53"/>
    </location>
</feature>
<reference evidence="8" key="1">
    <citation type="submission" date="2016-10" db="EMBL/GenBank/DDBJ databases">
        <authorList>
            <person name="Varghese N."/>
            <person name="Submissions S."/>
        </authorList>
    </citation>
    <scope>NUCLEOTIDE SEQUENCE [LARGE SCALE GENOMIC DNA]</scope>
    <source>
        <strain evidence="8">IBRC-M 10655</strain>
    </source>
</reference>
<dbReference type="InterPro" id="IPR055372">
    <property type="entry name" value="CBM96"/>
</dbReference>
<organism evidence="7 8">
    <name type="scientific">Actinokineospora alba</name>
    <dbReference type="NCBI Taxonomy" id="504798"/>
    <lineage>
        <taxon>Bacteria</taxon>
        <taxon>Bacillati</taxon>
        <taxon>Actinomycetota</taxon>
        <taxon>Actinomycetes</taxon>
        <taxon>Pseudonocardiales</taxon>
        <taxon>Pseudonocardiaceae</taxon>
        <taxon>Actinokineospora</taxon>
    </lineage>
</organism>
<dbReference type="InterPro" id="IPR013783">
    <property type="entry name" value="Ig-like_fold"/>
</dbReference>
<feature type="chain" id="PRO_5038838762" evidence="5">
    <location>
        <begin position="31"/>
        <end position="1966"/>
    </location>
</feature>
<accession>A0A1H0QP12</accession>
<feature type="signal peptide" evidence="5">
    <location>
        <begin position="1"/>
        <end position="30"/>
    </location>
</feature>
<keyword evidence="2" id="KW-0964">Secreted</keyword>
<comment type="subcellular location">
    <subcellularLocation>
        <location evidence="1">Secreted</location>
    </subcellularLocation>
</comment>
<dbReference type="PROSITE" id="PS50194">
    <property type="entry name" value="FILAMIN_REPEAT"/>
    <property type="match status" value="1"/>
</dbReference>
<dbReference type="RefSeq" id="WP_166658169.1">
    <property type="nucleotide sequence ID" value="NZ_FNDV01000004.1"/>
</dbReference>
<name>A0A1H0QP12_9PSEU</name>
<sequence length="1966" mass="203353">MRTTSRRAYARRPLLVAVVAALALSGQVPGPGPLAAAAPAAPQPAPATCPDARPDAAAARSTARFCGKRIEVASAASENTTVWANPDGTLTADVTAGPSRVRQGDRWVPADLTLRKTPDGAIVPAAHPRGLKLSGRAGAGEHALATVDAAGDTVSMRWSGPLPEPVLNGARATYRAVRPGVDLVVEATSTGFDQFLVVHTRAAAAKLTKLTLPLVSRSLKFVGDGPGSLSIVDPSGAPVGRVPTPLMWDAQGSRDGGRIREKLLGVAAESRAGGVDLALEGDAAWLSSPETQYPVTIDPSVTINPTSDTYVKQNDTVDRSGANDLQLGKGGGVIARSFLQWDTSAFAHGRITSASLKFWNFWSASCTAAAWEIWTVAPYSNPIHWTSQPALLTREATSTETKGYSTTCDDNWVGVDATAFFQRAATAGVAKAYMGVKAADETDNWKQFRSLQGGSAVMPRVTVTYAAAPSVSAPATTPSTGGCVIGSGRPFTSSATPRLSATVSDPDTATVTAEFEWWVTNGAKIGGTTVGAAAGATVAATVAAGAFADGGTYSWRARATDGTNTSPWSAWCEFTVDTTAPAATPTAASAEYPEGEWSGGAGKPGTFSLGAAGTADVVGFVHGLDTNPPTAEVAALGGAASVTVTPAGDGPHTLFVRAKDRAGNLSPTRAYAFYAGTAAVLVPTAGDVVAGTSSLQGQAPAGATGVTYHWRRADTDDWRTIPAGDVTIAAGGGAVAWPAPVAADGTTTKVNWDVARTLGAGGGTAADGPVQVRAAFSGGGTSGAARFTFDRDQGTAATSEVGPGTVNLVTGDFSVSHTDVAAGSNVGVTRTYSTRQADGLDPMFGPGWTSSLTVANSYTKVTVSGTLVQVDLAKGGTIGFTQSTSDASGATFAPQPGAENLTLTYKSATDAYTLRDTEGTSTAFTRPAGAPSGQYMPTSATADGSAGATAYSWEQATVDGVSMLRPTRVLAPVPAGVSCAAGLVRGCRALEFAYAGASTATAEQWGDRAGRLSQVSLTAWDPDAGRMATVVLVRYAYDTAGRLRSARDPRLDWTDGGTTRQVAQVYEYGQDGLLSVITPPAQAPWRLSYTAVPGDAGAGRLAAVSRTGPAGEAKTTVVYRVAVSGAGAPHDLSTAQTSRWGQQESPVTAAAVFPPTQVPDGDQAAGTLPSSFAQAALTYLDADGRAVNTVAPGGHTSTTWHDARGNAVRSLTAANRATALATASEQAALAARLSTVTTYTAGNNPVETLGPEHPVALPDGRTVTGRVRTHVAYDEGAPQGQTPGLPTTTTTGVRHAEGDADLRVTKSEYDWTTSAETGQTVDPGGLNLVTRTAYDADGRIASRTVAGGAGSTATPDTRVTLYYRSGTGAGATECDNRPEWAGLVCRTGPGGQAATGPEVPVTVTTYDLYNQVRTLTERTSAGVLRVTDKAYDAAGRLSAVSVTGMPVTRTVYDEAGGLPLRTESDGGAVTKAYDAFGRVTAYTDADGNTTRTEFDAAGRVSRVDDGKAVRSYTYDARGLVTGAHDSQAGQFQAEHDADGRLVRETWPTGVVVTRGYAANDVPTSVRYERPGCGQADCTLWTESAVLNAHSQRALTTSSFGTQTAAFDKAGRTVTDSTKDATGCVSRVYALDADANRTGLTTFGPAAEGACQTTTASGSRTWTYDSADRVTGPGYAYDALGRTTTVPAADAAGGEIAVAYHGNDMAKSITQGSRTSTFTLDVGVSRVRSWTDGTVTRKHHYGSDSDSPLWTDEGGGVSTRMVPGTATPVATWSSAAGITWQLTNLHGDFVAGVVGNGSSGLAYTAAYDQYGATSDAGARRYGWLGARERAADNPGGLVLMGARVYNPTTGRFLSVDPVYGGSANPYDYCSGNPANCTDVDGLGDCKRWWIFKICGIVINVGVRSVLIAKNRCSWWRVCGDSPTAWLRPGQWSKRYWEDTDAFRWFGAWVPVYDGWTRYVSLPWWGWS</sequence>
<dbReference type="Gene3D" id="2.60.40.10">
    <property type="entry name" value="Immunoglobulins"/>
    <property type="match status" value="1"/>
</dbReference>
<dbReference type="NCBIfam" id="TIGR01643">
    <property type="entry name" value="YD_repeat_2x"/>
    <property type="match status" value="1"/>
</dbReference>
<keyword evidence="3 5" id="KW-0732">Signal</keyword>
<dbReference type="EMBL" id="FNJB01000007">
    <property type="protein sequence ID" value="SDP18930.1"/>
    <property type="molecule type" value="Genomic_DNA"/>
</dbReference>
<dbReference type="InterPro" id="IPR031325">
    <property type="entry name" value="RHS_repeat"/>
</dbReference>
<evidence type="ECO:0000313" key="8">
    <source>
        <dbReference type="Proteomes" id="UP000199651"/>
    </source>
</evidence>
<dbReference type="InterPro" id="IPR006530">
    <property type="entry name" value="YD"/>
</dbReference>
<dbReference type="Pfam" id="PF24517">
    <property type="entry name" value="CBM96"/>
    <property type="match status" value="1"/>
</dbReference>
<evidence type="ECO:0000256" key="4">
    <source>
        <dbReference type="SAM" id="MobiDB-lite"/>
    </source>
</evidence>
<dbReference type="InterPro" id="IPR017868">
    <property type="entry name" value="Filamin/ABP280_repeat-like"/>
</dbReference>
<dbReference type="GO" id="GO:0005975">
    <property type="term" value="P:carbohydrate metabolic process"/>
    <property type="evidence" value="ECO:0007669"/>
    <property type="project" value="UniProtKB-ARBA"/>
</dbReference>
<dbReference type="Gene3D" id="2.180.10.10">
    <property type="entry name" value="RHS repeat-associated core"/>
    <property type="match status" value="1"/>
</dbReference>
<evidence type="ECO:0000259" key="6">
    <source>
        <dbReference type="Pfam" id="PF24517"/>
    </source>
</evidence>
<evidence type="ECO:0000313" key="7">
    <source>
        <dbReference type="EMBL" id="SDP18930.1"/>
    </source>
</evidence>
<evidence type="ECO:0000256" key="2">
    <source>
        <dbReference type="ARBA" id="ARBA00022525"/>
    </source>
</evidence>